<comment type="caution">
    <text evidence="2">The sequence shown here is derived from an EMBL/GenBank/DDBJ whole genome shotgun (WGS) entry which is preliminary data.</text>
</comment>
<gene>
    <name evidence="2" type="ORF">FRX31_031532</name>
</gene>
<dbReference type="EMBL" id="JABWDY010039465">
    <property type="protein sequence ID" value="KAF5178880.1"/>
    <property type="molecule type" value="Genomic_DNA"/>
</dbReference>
<organism evidence="2 3">
    <name type="scientific">Thalictrum thalictroides</name>
    <name type="common">Rue-anemone</name>
    <name type="synonym">Anemone thalictroides</name>
    <dbReference type="NCBI Taxonomy" id="46969"/>
    <lineage>
        <taxon>Eukaryota</taxon>
        <taxon>Viridiplantae</taxon>
        <taxon>Streptophyta</taxon>
        <taxon>Embryophyta</taxon>
        <taxon>Tracheophyta</taxon>
        <taxon>Spermatophyta</taxon>
        <taxon>Magnoliopsida</taxon>
        <taxon>Ranunculales</taxon>
        <taxon>Ranunculaceae</taxon>
        <taxon>Thalictroideae</taxon>
        <taxon>Thalictrum</taxon>
    </lineage>
</organism>
<dbReference type="GO" id="GO:0030246">
    <property type="term" value="F:carbohydrate binding"/>
    <property type="evidence" value="ECO:0007669"/>
    <property type="project" value="UniProtKB-KW"/>
</dbReference>
<keyword evidence="2" id="KW-0675">Receptor</keyword>
<keyword evidence="3" id="KW-1185">Reference proteome</keyword>
<evidence type="ECO:0000259" key="1">
    <source>
        <dbReference type="PROSITE" id="PS50927"/>
    </source>
</evidence>
<name>A0A7J6V3Q0_THATH</name>
<dbReference type="AlphaFoldDB" id="A0A7J6V3Q0"/>
<reference evidence="2 3" key="1">
    <citation type="submission" date="2020-06" db="EMBL/GenBank/DDBJ databases">
        <title>Transcriptomic and genomic resources for Thalictrum thalictroides and T. hernandezii: Facilitating candidate gene discovery in an emerging model plant lineage.</title>
        <authorList>
            <person name="Arias T."/>
            <person name="Riano-Pachon D.M."/>
            <person name="Di Stilio V.S."/>
        </authorList>
    </citation>
    <scope>NUCLEOTIDE SEQUENCE [LARGE SCALE GENOMIC DNA]</scope>
    <source>
        <strain evidence="3">cv. WT478/WT964</strain>
        <tissue evidence="2">Leaves</tissue>
    </source>
</reference>
<dbReference type="SMART" id="SM00108">
    <property type="entry name" value="B_lectin"/>
    <property type="match status" value="1"/>
</dbReference>
<sequence length="279" mass="31013">MFIFYSTFRTHLCFAADTISSGQSLNYSQTLISKGGKFELGFFKPGTSLNYYIGIWYKNISIQTVVWVANRDTPLADPSSSELKLLEYGNLVLLNESKIVIWSTDLMSKANVSSEAVLGDDGNLVLRTRVTPSDVVWQSFDYPTDTFLPGAKIGYDRITNKQQSLTSWKNSNDPAKGLYSLKLDPDGNQFFIESNQNRCLNGFEPKSPKDWNLNYFSGGCMRRASLQCGDEDSGSCLLWDGDLFNLQQFQDGDGAVLSIQIRLAASETPSLGGEIEGMM</sequence>
<dbReference type="FunFam" id="2.90.10.10:FF:000002">
    <property type="entry name" value="Serine/threonine-protein kinase"/>
    <property type="match status" value="1"/>
</dbReference>
<keyword evidence="2" id="KW-0808">Transferase</keyword>
<proteinExistence type="predicted"/>
<accession>A0A7J6V3Q0</accession>
<evidence type="ECO:0000313" key="3">
    <source>
        <dbReference type="Proteomes" id="UP000554482"/>
    </source>
</evidence>
<dbReference type="CDD" id="cd00028">
    <property type="entry name" value="B_lectin"/>
    <property type="match status" value="1"/>
</dbReference>
<dbReference type="PROSITE" id="PS50927">
    <property type="entry name" value="BULB_LECTIN"/>
    <property type="match status" value="1"/>
</dbReference>
<dbReference type="GO" id="GO:0016301">
    <property type="term" value="F:kinase activity"/>
    <property type="evidence" value="ECO:0007669"/>
    <property type="project" value="UniProtKB-KW"/>
</dbReference>
<dbReference type="InterPro" id="IPR001480">
    <property type="entry name" value="Bulb-type_lectin_dom"/>
</dbReference>
<dbReference type="Gene3D" id="2.90.10.10">
    <property type="entry name" value="Bulb-type lectin domain"/>
    <property type="match status" value="1"/>
</dbReference>
<dbReference type="Pfam" id="PF01453">
    <property type="entry name" value="B_lectin"/>
    <property type="match status" value="1"/>
</dbReference>
<dbReference type="PANTHER" id="PTHR32444:SF247">
    <property type="entry name" value="OS01G0958200 PROTEIN"/>
    <property type="match status" value="1"/>
</dbReference>
<dbReference type="PANTHER" id="PTHR32444">
    <property type="entry name" value="BULB-TYPE LECTIN DOMAIN-CONTAINING PROTEIN"/>
    <property type="match status" value="1"/>
</dbReference>
<dbReference type="SUPFAM" id="SSF51110">
    <property type="entry name" value="alpha-D-mannose-specific plant lectins"/>
    <property type="match status" value="1"/>
</dbReference>
<keyword evidence="2" id="KW-0418">Kinase</keyword>
<keyword evidence="2" id="KW-0430">Lectin</keyword>
<evidence type="ECO:0000313" key="2">
    <source>
        <dbReference type="EMBL" id="KAF5178880.1"/>
    </source>
</evidence>
<dbReference type="InterPro" id="IPR036426">
    <property type="entry name" value="Bulb-type_lectin_dom_sf"/>
</dbReference>
<feature type="domain" description="Bulb-type lectin" evidence="1">
    <location>
        <begin position="16"/>
        <end position="139"/>
    </location>
</feature>
<dbReference type="OrthoDB" id="643280at2759"/>
<protein>
    <submittedName>
        <fullName evidence="2">G-type lectin S-receptor-like serine/threonine-protein kinase</fullName>
    </submittedName>
</protein>
<dbReference type="Proteomes" id="UP000554482">
    <property type="component" value="Unassembled WGS sequence"/>
</dbReference>